<keyword evidence="2" id="KW-1185">Reference proteome</keyword>
<dbReference type="Proteomes" id="UP000199689">
    <property type="component" value="Unassembled WGS sequence"/>
</dbReference>
<dbReference type="AlphaFoldDB" id="A0A1G5UXS1"/>
<organism evidence="1 2">
    <name type="scientific">Allisonella histaminiformans</name>
    <dbReference type="NCBI Taxonomy" id="209880"/>
    <lineage>
        <taxon>Bacteria</taxon>
        <taxon>Bacillati</taxon>
        <taxon>Bacillota</taxon>
        <taxon>Negativicutes</taxon>
        <taxon>Veillonellales</taxon>
        <taxon>Veillonellaceae</taxon>
        <taxon>Allisonella</taxon>
    </lineage>
</organism>
<dbReference type="EMBL" id="FMXA01000003">
    <property type="protein sequence ID" value="SDA38441.1"/>
    <property type="molecule type" value="Genomic_DNA"/>
</dbReference>
<accession>A0A1G5UXS1</accession>
<name>A0A1G5UXS1_9FIRM</name>
<evidence type="ECO:0000313" key="1">
    <source>
        <dbReference type="EMBL" id="SDA38441.1"/>
    </source>
</evidence>
<protein>
    <submittedName>
        <fullName evidence="1">Uncharacterized protein</fullName>
    </submittedName>
</protein>
<gene>
    <name evidence="1" type="ORF">SAMN02910343_00234</name>
</gene>
<reference evidence="1 2" key="1">
    <citation type="submission" date="2016-10" db="EMBL/GenBank/DDBJ databases">
        <authorList>
            <person name="de Groot N.N."/>
        </authorList>
    </citation>
    <scope>NUCLEOTIDE SEQUENCE [LARGE SCALE GENOMIC DNA]</scope>
    <source>
        <strain evidence="1 2">DSM 15230</strain>
    </source>
</reference>
<proteinExistence type="predicted"/>
<sequence>MSMSVAHLLIFPLDNKFKSVYTYFNSNRKGEIMMTQPMNTMGLAYVNYDWSYFYGFGFFAYPLRAESHGLFR</sequence>
<evidence type="ECO:0000313" key="2">
    <source>
        <dbReference type="Proteomes" id="UP000199689"/>
    </source>
</evidence>